<name>A0ABR9PPK2_9BACT</name>
<dbReference type="Proteomes" id="UP001516472">
    <property type="component" value="Unassembled WGS sequence"/>
</dbReference>
<keyword evidence="2" id="KW-1185">Reference proteome</keyword>
<organism evidence="1 2">
    <name type="scientific">Corallococcus soli</name>
    <dbReference type="NCBI Taxonomy" id="2710757"/>
    <lineage>
        <taxon>Bacteria</taxon>
        <taxon>Pseudomonadati</taxon>
        <taxon>Myxococcota</taxon>
        <taxon>Myxococcia</taxon>
        <taxon>Myxococcales</taxon>
        <taxon>Cystobacterineae</taxon>
        <taxon>Myxococcaceae</taxon>
        <taxon>Corallococcus</taxon>
    </lineage>
</organism>
<protein>
    <recommendedName>
        <fullName evidence="3">Lipoprotein</fullName>
    </recommendedName>
</protein>
<accession>A0ABR9PPK2</accession>
<comment type="caution">
    <text evidence="1">The sequence shown here is derived from an EMBL/GenBank/DDBJ whole genome shotgun (WGS) entry which is preliminary data.</text>
</comment>
<reference evidence="1 2" key="1">
    <citation type="submission" date="2020-02" db="EMBL/GenBank/DDBJ databases">
        <authorList>
            <person name="Babadi Z.K."/>
            <person name="Risdian C."/>
            <person name="Ebrahimipour G.H."/>
            <person name="Wink J."/>
        </authorList>
    </citation>
    <scope>NUCLEOTIDE SEQUENCE [LARGE SCALE GENOMIC DNA]</scope>
    <source>
        <strain evidence="1 2">ZKHCc1 1396</strain>
    </source>
</reference>
<evidence type="ECO:0000313" key="1">
    <source>
        <dbReference type="EMBL" id="MBE4749851.1"/>
    </source>
</evidence>
<gene>
    <name evidence="1" type="ORF">G4177_16935</name>
</gene>
<evidence type="ECO:0008006" key="3">
    <source>
        <dbReference type="Google" id="ProtNLM"/>
    </source>
</evidence>
<sequence length="219" mass="22627">MKPLFVAASLALGLCGCAESPPVIQILSGKVPTDTCELEDDAPSRASGSLNLAYTRNYVLGLYVNSSYSNTPLDVNGVPLDPTPTTGGQGTAIVEAVELSYDTTPNARIPDQTIPYTASLNPGSEQNELVLSLLSQEAAEALLDAVAPGGETVEVAVTIKLTGRFVAGSGKFESNEYVYTFRAFNQDLGIPACAPGTSSDRVAPCGSSGGQDGAYPTCI</sequence>
<evidence type="ECO:0000313" key="2">
    <source>
        <dbReference type="Proteomes" id="UP001516472"/>
    </source>
</evidence>
<dbReference type="EMBL" id="JAAIYO010000004">
    <property type="protein sequence ID" value="MBE4749851.1"/>
    <property type="molecule type" value="Genomic_DNA"/>
</dbReference>
<dbReference type="PROSITE" id="PS51257">
    <property type="entry name" value="PROKAR_LIPOPROTEIN"/>
    <property type="match status" value="1"/>
</dbReference>
<dbReference type="RefSeq" id="WP_193349314.1">
    <property type="nucleotide sequence ID" value="NZ_CBCSIP010000008.1"/>
</dbReference>
<proteinExistence type="predicted"/>